<accession>A0A1A9X513</accession>
<keyword evidence="3" id="KW-1185">Reference proteome</keyword>
<dbReference type="EnsemblMetazoa" id="GBRI044499-RA">
    <property type="protein sequence ID" value="GBRI044499-PA"/>
    <property type="gene ID" value="GBRI044499"/>
</dbReference>
<reference evidence="2" key="2">
    <citation type="submission" date="2020-05" db="UniProtKB">
        <authorList>
            <consortium name="EnsemblMetazoa"/>
        </authorList>
    </citation>
    <scope>IDENTIFICATION</scope>
    <source>
        <strain evidence="2">IAEA</strain>
    </source>
</reference>
<dbReference type="VEuPathDB" id="VectorBase:GBRI044499"/>
<feature type="compositionally biased region" description="Acidic residues" evidence="1">
    <location>
        <begin position="26"/>
        <end position="41"/>
    </location>
</feature>
<sequence length="68" mass="7138">MQAALTSLSDQLPKKTSNKPTRIFWADDDDDADADADADADGDAKASATAAVVDVDADIRKSCACHLQ</sequence>
<reference evidence="3" key="1">
    <citation type="submission" date="2014-03" db="EMBL/GenBank/DDBJ databases">
        <authorList>
            <person name="Aksoy S."/>
            <person name="Warren W."/>
            <person name="Wilson R.K."/>
        </authorList>
    </citation>
    <scope>NUCLEOTIDE SEQUENCE [LARGE SCALE GENOMIC DNA]</scope>
    <source>
        <strain evidence="3">IAEA</strain>
    </source>
</reference>
<feature type="compositionally biased region" description="Polar residues" evidence="1">
    <location>
        <begin position="1"/>
        <end position="20"/>
    </location>
</feature>
<evidence type="ECO:0000313" key="2">
    <source>
        <dbReference type="EnsemblMetazoa" id="GBRI044499-PA"/>
    </source>
</evidence>
<evidence type="ECO:0000256" key="1">
    <source>
        <dbReference type="SAM" id="MobiDB-lite"/>
    </source>
</evidence>
<feature type="region of interest" description="Disordered" evidence="1">
    <location>
        <begin position="1"/>
        <end position="44"/>
    </location>
</feature>
<name>A0A1A9X513_9MUSC</name>
<dbReference type="Proteomes" id="UP000091820">
    <property type="component" value="Unassembled WGS sequence"/>
</dbReference>
<organism evidence="2 3">
    <name type="scientific">Glossina brevipalpis</name>
    <dbReference type="NCBI Taxonomy" id="37001"/>
    <lineage>
        <taxon>Eukaryota</taxon>
        <taxon>Metazoa</taxon>
        <taxon>Ecdysozoa</taxon>
        <taxon>Arthropoda</taxon>
        <taxon>Hexapoda</taxon>
        <taxon>Insecta</taxon>
        <taxon>Pterygota</taxon>
        <taxon>Neoptera</taxon>
        <taxon>Endopterygota</taxon>
        <taxon>Diptera</taxon>
        <taxon>Brachycera</taxon>
        <taxon>Muscomorpha</taxon>
        <taxon>Hippoboscoidea</taxon>
        <taxon>Glossinidae</taxon>
        <taxon>Glossina</taxon>
    </lineage>
</organism>
<evidence type="ECO:0000313" key="3">
    <source>
        <dbReference type="Proteomes" id="UP000091820"/>
    </source>
</evidence>
<dbReference type="AlphaFoldDB" id="A0A1A9X513"/>
<proteinExistence type="predicted"/>
<protein>
    <submittedName>
        <fullName evidence="2">Uncharacterized protein</fullName>
    </submittedName>
</protein>